<name>A0A381NMM3_9ZZZZ</name>
<evidence type="ECO:0000256" key="1">
    <source>
        <dbReference type="SAM" id="Phobius"/>
    </source>
</evidence>
<accession>A0A381NMM3</accession>
<keyword evidence="1" id="KW-0812">Transmembrane</keyword>
<reference evidence="2" key="1">
    <citation type="submission" date="2018-05" db="EMBL/GenBank/DDBJ databases">
        <authorList>
            <person name="Lanie J.A."/>
            <person name="Ng W.-L."/>
            <person name="Kazmierczak K.M."/>
            <person name="Andrzejewski T.M."/>
            <person name="Davidsen T.M."/>
            <person name="Wayne K.J."/>
            <person name="Tettelin H."/>
            <person name="Glass J.I."/>
            <person name="Rusch D."/>
            <person name="Podicherti R."/>
            <person name="Tsui H.-C.T."/>
            <person name="Winkler M.E."/>
        </authorList>
    </citation>
    <scope>NUCLEOTIDE SEQUENCE</scope>
</reference>
<dbReference type="AlphaFoldDB" id="A0A381NMM3"/>
<feature type="transmembrane region" description="Helical" evidence="1">
    <location>
        <begin position="89"/>
        <end position="118"/>
    </location>
</feature>
<keyword evidence="1" id="KW-0472">Membrane</keyword>
<feature type="transmembrane region" description="Helical" evidence="1">
    <location>
        <begin position="32"/>
        <end position="52"/>
    </location>
</feature>
<sequence>MFGFIAFGFKLLFAAIAGGALSYIPGEETQNHKIVETSLICIFGAAILGLTSQLHFGEFNIVTGIGILAVIMGIISISKNLDFINRMVWLFSGVSGMIIGAGYIVQAILLVALVYIILRNSEQLLNYFDQEAEGSDDGSIENVSN</sequence>
<organism evidence="2">
    <name type="scientific">marine metagenome</name>
    <dbReference type="NCBI Taxonomy" id="408172"/>
    <lineage>
        <taxon>unclassified sequences</taxon>
        <taxon>metagenomes</taxon>
        <taxon>ecological metagenomes</taxon>
    </lineage>
</organism>
<gene>
    <name evidence="2" type="ORF">METZ01_LOCUS8634</name>
</gene>
<proteinExistence type="predicted"/>
<evidence type="ECO:0000313" key="2">
    <source>
        <dbReference type="EMBL" id="SUZ55780.1"/>
    </source>
</evidence>
<dbReference type="EMBL" id="UINC01000460">
    <property type="protein sequence ID" value="SUZ55780.1"/>
    <property type="molecule type" value="Genomic_DNA"/>
</dbReference>
<keyword evidence="1" id="KW-1133">Transmembrane helix</keyword>
<protein>
    <submittedName>
        <fullName evidence="2">Uncharacterized protein</fullName>
    </submittedName>
</protein>
<feature type="transmembrane region" description="Helical" evidence="1">
    <location>
        <begin position="59"/>
        <end position="77"/>
    </location>
</feature>